<organism evidence="1 2">
    <name type="scientific">Glossina pallidipes</name>
    <name type="common">Tsetse fly</name>
    <dbReference type="NCBI Taxonomy" id="7398"/>
    <lineage>
        <taxon>Eukaryota</taxon>
        <taxon>Metazoa</taxon>
        <taxon>Ecdysozoa</taxon>
        <taxon>Arthropoda</taxon>
        <taxon>Hexapoda</taxon>
        <taxon>Insecta</taxon>
        <taxon>Pterygota</taxon>
        <taxon>Neoptera</taxon>
        <taxon>Endopterygota</taxon>
        <taxon>Diptera</taxon>
        <taxon>Brachycera</taxon>
        <taxon>Muscomorpha</taxon>
        <taxon>Hippoboscoidea</taxon>
        <taxon>Glossinidae</taxon>
        <taxon>Glossina</taxon>
    </lineage>
</organism>
<protein>
    <submittedName>
        <fullName evidence="1">Uncharacterized protein</fullName>
    </submittedName>
</protein>
<name>A0A1A9ZHQ7_GLOPL</name>
<sequence>MASGNLRLLDEIGWILSDTREEILIDDVYKAVKSHCETNKPKEEFNRAVGEAVNLGIAAHRIQGRHNE</sequence>
<dbReference type="AlphaFoldDB" id="A0A1A9ZHQ7"/>
<reference evidence="1" key="2">
    <citation type="submission" date="2020-05" db="UniProtKB">
        <authorList>
            <consortium name="EnsemblMetazoa"/>
        </authorList>
    </citation>
    <scope>IDENTIFICATION</scope>
    <source>
        <strain evidence="1">IAEA</strain>
    </source>
</reference>
<evidence type="ECO:0000313" key="2">
    <source>
        <dbReference type="Proteomes" id="UP000092445"/>
    </source>
</evidence>
<proteinExistence type="predicted"/>
<dbReference type="VEuPathDB" id="VectorBase:GPAI014952"/>
<dbReference type="Proteomes" id="UP000092445">
    <property type="component" value="Unassembled WGS sequence"/>
</dbReference>
<evidence type="ECO:0000313" key="1">
    <source>
        <dbReference type="EnsemblMetazoa" id="GPAI014952-PA"/>
    </source>
</evidence>
<keyword evidence="2" id="KW-1185">Reference proteome</keyword>
<dbReference type="EnsemblMetazoa" id="GPAI014952-RA">
    <property type="protein sequence ID" value="GPAI014952-PA"/>
    <property type="gene ID" value="GPAI014952"/>
</dbReference>
<accession>A0A1A9ZHQ7</accession>
<reference evidence="2" key="1">
    <citation type="submission" date="2014-03" db="EMBL/GenBank/DDBJ databases">
        <authorList>
            <person name="Aksoy S."/>
            <person name="Warren W."/>
            <person name="Wilson R.K."/>
        </authorList>
    </citation>
    <scope>NUCLEOTIDE SEQUENCE [LARGE SCALE GENOMIC DNA]</scope>
    <source>
        <strain evidence="2">IAEA</strain>
    </source>
</reference>